<feature type="domain" description="GH16" evidence="3">
    <location>
        <begin position="27"/>
        <end position="326"/>
    </location>
</feature>
<feature type="compositionally biased region" description="Gly residues" evidence="1">
    <location>
        <begin position="344"/>
        <end position="353"/>
    </location>
</feature>
<dbReference type="CDD" id="cd02181">
    <property type="entry name" value="GH16_fungal_Lam16A_glucanase"/>
    <property type="match status" value="1"/>
</dbReference>
<gene>
    <name evidence="4" type="ORF">PC9H_004515</name>
</gene>
<dbReference type="AlphaFoldDB" id="A0A8H6ZY36"/>
<dbReference type="RefSeq" id="XP_036632601.1">
    <property type="nucleotide sequence ID" value="XM_036774099.1"/>
</dbReference>
<feature type="region of interest" description="Disordered" evidence="1">
    <location>
        <begin position="332"/>
        <end position="370"/>
    </location>
</feature>
<dbReference type="SUPFAM" id="SSF49899">
    <property type="entry name" value="Concanavalin A-like lectins/glucanases"/>
    <property type="match status" value="1"/>
</dbReference>
<dbReference type="OrthoDB" id="192832at2759"/>
<dbReference type="Pfam" id="PF26113">
    <property type="entry name" value="GH16_XgeA"/>
    <property type="match status" value="1"/>
</dbReference>
<accession>A0A8H6ZY36</accession>
<dbReference type="GO" id="GO:0004553">
    <property type="term" value="F:hydrolase activity, hydrolyzing O-glycosyl compounds"/>
    <property type="evidence" value="ECO:0007669"/>
    <property type="project" value="InterPro"/>
</dbReference>
<feature type="chain" id="PRO_5034463204" description="GH16 domain-containing protein" evidence="2">
    <location>
        <begin position="22"/>
        <end position="398"/>
    </location>
</feature>
<comment type="caution">
    <text evidence="4">The sequence shown here is derived from an EMBL/GenBank/DDBJ whole genome shotgun (WGS) entry which is preliminary data.</text>
</comment>
<evidence type="ECO:0000259" key="3">
    <source>
        <dbReference type="PROSITE" id="PS51762"/>
    </source>
</evidence>
<dbReference type="InterPro" id="IPR050546">
    <property type="entry name" value="Glycosyl_Hydrlase_16"/>
</dbReference>
<evidence type="ECO:0000256" key="2">
    <source>
        <dbReference type="SAM" id="SignalP"/>
    </source>
</evidence>
<dbReference type="Proteomes" id="UP000623687">
    <property type="component" value="Unassembled WGS sequence"/>
</dbReference>
<dbReference type="InterPro" id="IPR000757">
    <property type="entry name" value="Beta-glucanase-like"/>
</dbReference>
<dbReference type="GO" id="GO:0009251">
    <property type="term" value="P:glucan catabolic process"/>
    <property type="evidence" value="ECO:0007669"/>
    <property type="project" value="TreeGrafter"/>
</dbReference>
<dbReference type="PROSITE" id="PS51762">
    <property type="entry name" value="GH16_2"/>
    <property type="match status" value="1"/>
</dbReference>
<dbReference type="PANTHER" id="PTHR10963">
    <property type="entry name" value="GLYCOSYL HYDROLASE-RELATED"/>
    <property type="match status" value="1"/>
</dbReference>
<evidence type="ECO:0000313" key="4">
    <source>
        <dbReference type="EMBL" id="KAF7432574.1"/>
    </source>
</evidence>
<dbReference type="Gene3D" id="2.60.120.200">
    <property type="match status" value="1"/>
</dbReference>
<organism evidence="4 5">
    <name type="scientific">Pleurotus ostreatus</name>
    <name type="common">Oyster mushroom</name>
    <name type="synonym">White-rot fungus</name>
    <dbReference type="NCBI Taxonomy" id="5322"/>
    <lineage>
        <taxon>Eukaryota</taxon>
        <taxon>Fungi</taxon>
        <taxon>Dikarya</taxon>
        <taxon>Basidiomycota</taxon>
        <taxon>Agaricomycotina</taxon>
        <taxon>Agaricomycetes</taxon>
        <taxon>Agaricomycetidae</taxon>
        <taxon>Agaricales</taxon>
        <taxon>Pleurotineae</taxon>
        <taxon>Pleurotaceae</taxon>
        <taxon>Pleurotus</taxon>
    </lineage>
</organism>
<dbReference type="EMBL" id="JACETU010000003">
    <property type="protein sequence ID" value="KAF7432574.1"/>
    <property type="molecule type" value="Genomic_DNA"/>
</dbReference>
<dbReference type="InterPro" id="IPR013320">
    <property type="entry name" value="ConA-like_dom_sf"/>
</dbReference>
<dbReference type="FunFam" id="2.60.120.200:FF:000179">
    <property type="entry name" value="Unplaced genomic scaffold supercont1.19, whole genome shotgun sequence"/>
    <property type="match status" value="1"/>
</dbReference>
<sequence>MAAGRWLRRVCVLQAILGAYAAYSPIRDYSGSTFFDHWTFFDQTDAGLTNGDVQFLGQSAATSQRLAFTNGAGNTIIKVDNSSTVVWPNKRNSIRLEGNEAYGVGSLIIIDIVHMPFGCSVWPAFWTRGTNGKWPDVGEIDIIEGVNRRTFNQMALHTTPGCVQAANATQTGKSTITDCSTQQGVPGCVVQEQKPASYGTAFNAAGGGVFATQIDVSGIFIWFFSRPDLPENLRSATASSSLDTSSWGTPSAAWPSSSCKIEDHFTPQQIILDLTLCGDFATPVYNQTCPPPTKNCYEDNVLGDGSNYNEAYFEIPYIRVYNADAAATPTTVSSGSAPTFSGTSGPGSGGAAGSGNSTSDTSGGNTNNNSALPHSLPSGFLIFTSLALVGAASSVFVL</sequence>
<keyword evidence="2" id="KW-0732">Signal</keyword>
<evidence type="ECO:0000313" key="5">
    <source>
        <dbReference type="Proteomes" id="UP000623687"/>
    </source>
</evidence>
<name>A0A8H6ZY36_PLEOS</name>
<dbReference type="VEuPathDB" id="FungiDB:PC9H_004515"/>
<dbReference type="PANTHER" id="PTHR10963:SF24">
    <property type="entry name" value="GLYCOSIDASE C21B10.07-RELATED"/>
    <property type="match status" value="1"/>
</dbReference>
<feature type="compositionally biased region" description="Low complexity" evidence="1">
    <location>
        <begin position="333"/>
        <end position="343"/>
    </location>
</feature>
<feature type="compositionally biased region" description="Low complexity" evidence="1">
    <location>
        <begin position="354"/>
        <end position="370"/>
    </location>
</feature>
<keyword evidence="5" id="KW-1185">Reference proteome</keyword>
<dbReference type="GeneID" id="59374333"/>
<feature type="signal peptide" evidence="2">
    <location>
        <begin position="1"/>
        <end position="21"/>
    </location>
</feature>
<proteinExistence type="predicted"/>
<protein>
    <recommendedName>
        <fullName evidence="3">GH16 domain-containing protein</fullName>
    </recommendedName>
</protein>
<reference evidence="4" key="1">
    <citation type="submission" date="2019-07" db="EMBL/GenBank/DDBJ databases">
        <authorList>
            <person name="Palmer J.M."/>
        </authorList>
    </citation>
    <scope>NUCLEOTIDE SEQUENCE</scope>
    <source>
        <strain evidence="4">PC9</strain>
    </source>
</reference>
<evidence type="ECO:0000256" key="1">
    <source>
        <dbReference type="SAM" id="MobiDB-lite"/>
    </source>
</evidence>